<dbReference type="AlphaFoldDB" id="A0A667ZHG7"/>
<dbReference type="Gene3D" id="3.30.710.10">
    <property type="entry name" value="Potassium Channel Kv1.1, Chain A"/>
    <property type="match status" value="1"/>
</dbReference>
<keyword evidence="1" id="KW-0880">Kelch repeat</keyword>
<dbReference type="CDD" id="cd18240">
    <property type="entry name" value="BTB_POZ_KLHL10"/>
    <property type="match status" value="1"/>
</dbReference>
<name>A0A667ZHG7_9TELE</name>
<dbReference type="InterPro" id="IPR011333">
    <property type="entry name" value="SKP1/BTB/POZ_sf"/>
</dbReference>
<gene>
    <name evidence="4" type="primary">KLHL10</name>
</gene>
<dbReference type="PROSITE" id="PS50097">
    <property type="entry name" value="BTB"/>
    <property type="match status" value="1"/>
</dbReference>
<reference evidence="4" key="1">
    <citation type="submission" date="2019-06" db="EMBL/GenBank/DDBJ databases">
        <authorList>
            <consortium name="Wellcome Sanger Institute Data Sharing"/>
        </authorList>
    </citation>
    <scope>NUCLEOTIDE SEQUENCE [LARGE SCALE GENOMIC DNA]</scope>
</reference>
<dbReference type="InParanoid" id="A0A667ZHG7"/>
<dbReference type="SMART" id="SM00612">
    <property type="entry name" value="Kelch"/>
    <property type="match status" value="6"/>
</dbReference>
<dbReference type="InterPro" id="IPR030608">
    <property type="entry name" value="KLHL10_BTB/POZ"/>
</dbReference>
<proteinExistence type="predicted"/>
<accession>A0A667ZHG7</accession>
<evidence type="ECO:0000313" key="4">
    <source>
        <dbReference type="Ensembl" id="ENSMMDP00005032346.1"/>
    </source>
</evidence>
<dbReference type="PANTHER" id="PTHR45632">
    <property type="entry name" value="LD33804P"/>
    <property type="match status" value="1"/>
</dbReference>
<dbReference type="PRINTS" id="PR00501">
    <property type="entry name" value="KELCHREPEAT"/>
</dbReference>
<sequence>HDAILHFAQHWDSFEIFNEFRLQGKLCDVVIRADNVEFNAHKVVLCGCSPYFRALFNSHWTKPEKKLYNIPGLSSYMMHLIIEFAYTLSVPVTEENVEELLAAADQFNIQGALDTCCEFLGQQLCPENCIGIWKFVDIYNCLELKFKAYMFILQHFEEVATFDEFLQLSVEELADIIQRDDLNAKQESTVFEAIVRWISHSHEDRKYHIRMLLSKVRLALMSSEYFMNNVKNHALVKDSSECRHTIISAMSIMFFSHNRGSYSAHQNLLSRPRWPYAVLVAIGGWSGDRATNSIEAYDPRADRWVSVTNNEEHPRAYHGAAVLNGMVYCIGGFDGSEYFSKVRKFDLGTCIYHDVAPMHSARCYVSVAVLNGCIYAMGGYDGLRRLNTAERYEPHTNQWTLLAAMHEDRSDASATTLHGKVYICGGFNGDECLATAECYDPETNQWTLISPMRSRRSGVGVITYRGQIYAVGGFDGASRLRSVEAYNPAINAWHATPSMMNSRSNFGIGVVDDLLFVVGGFNGLTTTCNVERYDDSAGKWIEAHDMKISRSAISCCVVHRFPNFNMYALEDAQGSSESVIQT</sequence>
<evidence type="ECO:0000256" key="1">
    <source>
        <dbReference type="ARBA" id="ARBA00022441"/>
    </source>
</evidence>
<dbReference type="SUPFAM" id="SSF54695">
    <property type="entry name" value="POZ domain"/>
    <property type="match status" value="1"/>
</dbReference>
<dbReference type="Proteomes" id="UP000472263">
    <property type="component" value="Chromosome 9"/>
</dbReference>
<dbReference type="PIRSF" id="PIRSF037037">
    <property type="entry name" value="Kelch-like_protein_gigaxonin"/>
    <property type="match status" value="1"/>
</dbReference>
<keyword evidence="2" id="KW-0677">Repeat</keyword>
<dbReference type="InterPro" id="IPR011705">
    <property type="entry name" value="BACK"/>
</dbReference>
<evidence type="ECO:0000256" key="2">
    <source>
        <dbReference type="ARBA" id="ARBA00022737"/>
    </source>
</evidence>
<dbReference type="SMART" id="SM00875">
    <property type="entry name" value="BACK"/>
    <property type="match status" value="1"/>
</dbReference>
<evidence type="ECO:0000313" key="5">
    <source>
        <dbReference type="Proteomes" id="UP000472263"/>
    </source>
</evidence>
<protein>
    <submittedName>
        <fullName evidence="4">Kelch like family member 10</fullName>
    </submittedName>
</protein>
<dbReference type="SMART" id="SM00225">
    <property type="entry name" value="BTB"/>
    <property type="match status" value="1"/>
</dbReference>
<evidence type="ECO:0000259" key="3">
    <source>
        <dbReference type="PROSITE" id="PS50097"/>
    </source>
</evidence>
<dbReference type="InterPro" id="IPR006652">
    <property type="entry name" value="Kelch_1"/>
</dbReference>
<dbReference type="Ensembl" id="ENSMMDT00005033071.1">
    <property type="protein sequence ID" value="ENSMMDP00005032346.1"/>
    <property type="gene ID" value="ENSMMDG00005015226.1"/>
</dbReference>
<dbReference type="GeneTree" id="ENSGT00940000154664"/>
<feature type="domain" description="BTB" evidence="3">
    <location>
        <begin position="27"/>
        <end position="94"/>
    </location>
</feature>
<dbReference type="Gene3D" id="2.120.10.80">
    <property type="entry name" value="Kelch-type beta propeller"/>
    <property type="match status" value="1"/>
</dbReference>
<dbReference type="InterPro" id="IPR000210">
    <property type="entry name" value="BTB/POZ_dom"/>
</dbReference>
<reference evidence="4" key="2">
    <citation type="submission" date="2025-08" db="UniProtKB">
        <authorList>
            <consortium name="Ensembl"/>
        </authorList>
    </citation>
    <scope>IDENTIFICATION</scope>
</reference>
<dbReference type="Pfam" id="PF01344">
    <property type="entry name" value="Kelch_1"/>
    <property type="match status" value="6"/>
</dbReference>
<organism evidence="4 5">
    <name type="scientific">Myripristis murdjan</name>
    <name type="common">pinecone soldierfish</name>
    <dbReference type="NCBI Taxonomy" id="586833"/>
    <lineage>
        <taxon>Eukaryota</taxon>
        <taxon>Metazoa</taxon>
        <taxon>Chordata</taxon>
        <taxon>Craniata</taxon>
        <taxon>Vertebrata</taxon>
        <taxon>Euteleostomi</taxon>
        <taxon>Actinopterygii</taxon>
        <taxon>Neopterygii</taxon>
        <taxon>Teleostei</taxon>
        <taxon>Neoteleostei</taxon>
        <taxon>Acanthomorphata</taxon>
        <taxon>Holocentriformes</taxon>
        <taxon>Holocentridae</taxon>
        <taxon>Myripristis</taxon>
    </lineage>
</organism>
<dbReference type="FunFam" id="1.25.40.420:FF:000001">
    <property type="entry name" value="Kelch-like family member 12"/>
    <property type="match status" value="1"/>
</dbReference>
<dbReference type="InterPro" id="IPR015915">
    <property type="entry name" value="Kelch-typ_b-propeller"/>
</dbReference>
<dbReference type="Pfam" id="PF00651">
    <property type="entry name" value="BTB"/>
    <property type="match status" value="1"/>
</dbReference>
<dbReference type="Gene3D" id="1.25.40.420">
    <property type="match status" value="1"/>
</dbReference>
<dbReference type="SUPFAM" id="SSF117281">
    <property type="entry name" value="Kelch motif"/>
    <property type="match status" value="1"/>
</dbReference>
<keyword evidence="5" id="KW-1185">Reference proteome</keyword>
<dbReference type="PANTHER" id="PTHR45632:SF3">
    <property type="entry name" value="KELCH-LIKE PROTEIN 32"/>
    <property type="match status" value="1"/>
</dbReference>
<dbReference type="Pfam" id="PF07707">
    <property type="entry name" value="BACK"/>
    <property type="match status" value="1"/>
</dbReference>
<dbReference type="InterPro" id="IPR017096">
    <property type="entry name" value="BTB-kelch_protein"/>
</dbReference>
<reference evidence="4" key="3">
    <citation type="submission" date="2025-09" db="UniProtKB">
        <authorList>
            <consortium name="Ensembl"/>
        </authorList>
    </citation>
    <scope>IDENTIFICATION</scope>
</reference>